<proteinExistence type="predicted"/>
<dbReference type="GO" id="GO:0016740">
    <property type="term" value="F:transferase activity"/>
    <property type="evidence" value="ECO:0007669"/>
    <property type="project" value="UniProtKB-KW"/>
</dbReference>
<dbReference type="EMBL" id="CQEJ01000001">
    <property type="protein sequence ID" value="CNK44888.1"/>
    <property type="molecule type" value="Genomic_DNA"/>
</dbReference>
<dbReference type="RefSeq" id="WP_042839656.1">
    <property type="nucleotide sequence ID" value="NZ_CABHQE010000028.1"/>
</dbReference>
<accession>A0A0T9SX30</accession>
<dbReference type="eggNOG" id="ENOG5030HWR">
    <property type="taxonomic scope" value="Bacteria"/>
</dbReference>
<dbReference type="STRING" id="1453495.AT01_3555"/>
<dbReference type="InterPro" id="IPR011024">
    <property type="entry name" value="G_crystallin-like"/>
</dbReference>
<dbReference type="AlphaFoldDB" id="A0A0T9SX30"/>
<reference evidence="1 2" key="1">
    <citation type="submission" date="2015-03" db="EMBL/GenBank/DDBJ databases">
        <authorList>
            <person name="Murphy D."/>
        </authorList>
    </citation>
    <scope>NUCLEOTIDE SEQUENCE [LARGE SCALE GENOMIC DNA]</scope>
    <source>
        <strain evidence="1 2">IP06005</strain>
    </source>
</reference>
<keyword evidence="1" id="KW-0808">Transferase</keyword>
<gene>
    <name evidence="1" type="ORF">ERS137965_00094</name>
</gene>
<sequence>MDANHNILIVVCVFIFTSPSIVASLPTEDNVCFYSNDNYTEKGDGKKFCVPYYTEDEWLFSQWNNNIASIKIPSNFRVDVFSDYSFSGNSASLYSDANSHVLANYGLMGDISSYRVLPKNLYPSNKRIAFNFNSTIFSENYFSYNYYANSGNSIFLVKQSQPIGVDGESSYIFYSYAGQIMTAFFGLGFERNLYCLMPTQRRSGNLNANVAFTYCDFNNSGQTWFLDTVDGKTVLINNGTGTALSLDQAGFYVSLHVSPVNGLPGRIHQHDQQPVSVNENTIWFDSSVVKLWNEHAVRPFLQYKETLESINGNDQRDVIAHHLYELDDAYIYLGDQKNGRHVYYNAETKSLMAYNKLSDGKALIESSCLSLLNDGSDKPSPISFTYHRSNYSDDSLEYRCDNGVAYNMYTKRWYFMPDWEYHYLVNGHENKILHFYVNDKAPSNNFRGVLTGPELGEYIGQGVNFQERTPHDAVFISSLALGYLLDAEKEVCKLSGVIDDKGAYSGVLGTTWSSTDNTVWKVNLSRYYIPWLLSKIGHKLHSSEWTDELNAFLQKIEALETFFEQHKDQPADNEKLQQTKALLAEFLQNYKSITYEQVWHQAAYVLNRIDVVLEQDEDLE</sequence>
<protein>
    <submittedName>
        <fullName evidence="1">Acetyltransferase domain-containing protein</fullName>
    </submittedName>
</protein>
<evidence type="ECO:0000313" key="2">
    <source>
        <dbReference type="Proteomes" id="UP000041595"/>
    </source>
</evidence>
<dbReference type="Proteomes" id="UP000041595">
    <property type="component" value="Unassembled WGS sequence"/>
</dbReference>
<name>A0A0T9SX30_YERAL</name>
<organism evidence="1 2">
    <name type="scientific">Yersinia aldovae</name>
    <dbReference type="NCBI Taxonomy" id="29483"/>
    <lineage>
        <taxon>Bacteria</taxon>
        <taxon>Pseudomonadati</taxon>
        <taxon>Pseudomonadota</taxon>
        <taxon>Gammaproteobacteria</taxon>
        <taxon>Enterobacterales</taxon>
        <taxon>Yersiniaceae</taxon>
        <taxon>Yersinia</taxon>
    </lineage>
</organism>
<dbReference type="SUPFAM" id="SSF49695">
    <property type="entry name" value="gamma-Crystallin-like"/>
    <property type="match status" value="1"/>
</dbReference>
<evidence type="ECO:0000313" key="1">
    <source>
        <dbReference type="EMBL" id="CNK44888.1"/>
    </source>
</evidence>
<dbReference type="Gene3D" id="2.60.20.10">
    <property type="entry name" value="Crystallins"/>
    <property type="match status" value="1"/>
</dbReference>